<feature type="active site" description="Proton donor" evidence="4">
    <location>
        <position position="557"/>
    </location>
</feature>
<dbReference type="InterPro" id="IPR052764">
    <property type="entry name" value="GH20_Enzymes"/>
</dbReference>
<proteinExistence type="inferred from homology"/>
<dbReference type="InterPro" id="IPR015882">
    <property type="entry name" value="HEX_bac_N"/>
</dbReference>
<keyword evidence="5" id="KW-0732">Signal</keyword>
<dbReference type="InterPro" id="IPR013320">
    <property type="entry name" value="ConA-like_dom_sf"/>
</dbReference>
<dbReference type="PANTHER" id="PTHR43678:SF1">
    <property type="entry name" value="BETA-N-ACETYLHEXOSAMINIDASE"/>
    <property type="match status" value="1"/>
</dbReference>
<evidence type="ECO:0000256" key="4">
    <source>
        <dbReference type="PIRSR" id="PIRSR625705-1"/>
    </source>
</evidence>
<dbReference type="CDD" id="cd06564">
    <property type="entry name" value="GH20_DspB_LnbB-like"/>
    <property type="match status" value="1"/>
</dbReference>
<dbReference type="InterPro" id="IPR025705">
    <property type="entry name" value="Beta_hexosaminidase_sua/sub"/>
</dbReference>
<dbReference type="SUPFAM" id="SSF51445">
    <property type="entry name" value="(Trans)glycosidases"/>
    <property type="match status" value="1"/>
</dbReference>
<dbReference type="InterPro" id="IPR005135">
    <property type="entry name" value="Endo/exonuclease/phosphatase"/>
</dbReference>
<feature type="domain" description="F5/8 type C" evidence="6">
    <location>
        <begin position="27"/>
        <end position="174"/>
    </location>
</feature>
<keyword evidence="8" id="KW-1185">Reference proteome</keyword>
<dbReference type="SUPFAM" id="SSF55545">
    <property type="entry name" value="beta-N-acetylhexosaminidase-like domain"/>
    <property type="match status" value="1"/>
</dbReference>
<dbReference type="PANTHER" id="PTHR43678">
    <property type="entry name" value="PUTATIVE (AFU_ORTHOLOGUE AFUA_2G00640)-RELATED"/>
    <property type="match status" value="1"/>
</dbReference>
<dbReference type="Proteomes" id="UP000198558">
    <property type="component" value="Unassembled WGS sequence"/>
</dbReference>
<evidence type="ECO:0000256" key="3">
    <source>
        <dbReference type="ARBA" id="ARBA00023295"/>
    </source>
</evidence>
<dbReference type="Gene3D" id="3.30.379.10">
    <property type="entry name" value="Chitobiase/beta-hexosaminidase domain 2-like"/>
    <property type="match status" value="1"/>
</dbReference>
<dbReference type="InterPro" id="IPR029018">
    <property type="entry name" value="Hex-like_dom2"/>
</dbReference>
<dbReference type="Gene3D" id="1.20.1270.90">
    <property type="entry name" value="AF1782-like"/>
    <property type="match status" value="1"/>
</dbReference>
<dbReference type="Gene3D" id="3.20.20.80">
    <property type="entry name" value="Glycosidases"/>
    <property type="match status" value="1"/>
</dbReference>
<protein>
    <submittedName>
        <fullName evidence="7">Concanavalin A-like lectin/glucanases superfamily protein</fullName>
    </submittedName>
</protein>
<dbReference type="PRINTS" id="PR00738">
    <property type="entry name" value="GLHYDRLASE20"/>
</dbReference>
<keyword evidence="7" id="KW-0430">Lectin</keyword>
<dbReference type="InterPro" id="IPR000421">
    <property type="entry name" value="FA58C"/>
</dbReference>
<dbReference type="Gene3D" id="2.60.120.260">
    <property type="entry name" value="Galactose-binding domain-like"/>
    <property type="match status" value="2"/>
</dbReference>
<dbReference type="Pfam" id="PF13385">
    <property type="entry name" value="Laminin_G_3"/>
    <property type="match status" value="1"/>
</dbReference>
<keyword evidence="2" id="KW-0378">Hydrolase</keyword>
<dbReference type="InterPro" id="IPR015883">
    <property type="entry name" value="Glyco_hydro_20_cat"/>
</dbReference>
<accession>A0A1I0DP72</accession>
<comment type="similarity">
    <text evidence="1">Belongs to the glycosyl hydrolase 20 family.</text>
</comment>
<reference evidence="8" key="1">
    <citation type="submission" date="2016-10" db="EMBL/GenBank/DDBJ databases">
        <authorList>
            <person name="Varghese N."/>
            <person name="Submissions S."/>
        </authorList>
    </citation>
    <scope>NUCLEOTIDE SEQUENCE [LARGE SCALE GENOMIC DNA]</scope>
    <source>
        <strain evidence="8">DSM 1551</strain>
    </source>
</reference>
<gene>
    <name evidence="7" type="ORF">SAMN04489758_10717</name>
</gene>
<dbReference type="Pfam" id="PF00728">
    <property type="entry name" value="Glyco_hydro_20"/>
    <property type="match status" value="1"/>
</dbReference>
<dbReference type="EMBL" id="FOIN01000007">
    <property type="protein sequence ID" value="SET34354.1"/>
    <property type="molecule type" value="Genomic_DNA"/>
</dbReference>
<evidence type="ECO:0000256" key="2">
    <source>
        <dbReference type="ARBA" id="ARBA00022801"/>
    </source>
</evidence>
<feature type="chain" id="PRO_5011652088" evidence="5">
    <location>
        <begin position="28"/>
        <end position="1642"/>
    </location>
</feature>
<dbReference type="Gene3D" id="3.60.10.10">
    <property type="entry name" value="Endonuclease/exonuclease/phosphatase"/>
    <property type="match status" value="1"/>
</dbReference>
<dbReference type="RefSeq" id="WP_177165813.1">
    <property type="nucleotide sequence ID" value="NZ_FOIN01000007.1"/>
</dbReference>
<dbReference type="GeneID" id="78287953"/>
<sequence length="1642" mass="183929">MKRKRLVSFLLSCLMVIGLIQVTPTSAANENIALNKPTTESSVYPGSGKDASKAVDGIVNADSRWSTKRLGTGTPADQWDPNFEQWMMVDLQQEYPISQININWEAATATKYTIQGSLDGENFFDVLVSGATEAGLKEHKGFEVFTARYVRILCQEAKTAKYGYSIYELEVYSQEVYDAGSIIDEIEKEAPVLSEDGQSLVIPTVPDGYKISLYGTDNEQVVSKTGKVIQPLIDMPVNIMYKVENVNDETDTAVSDDIAFVVNGKYDVLQQDNKKPNVVPGLREWKGAAGDYQLTDSSRIVILDDKWMDSANMIKTYFKDMLGHDIEVVNGQPQAGDIVLKTGSLVEEVGNEGYYLNIADYVTIEAPTYKGMIYGGASITQILYQNGNTAPKGIARDYPQYEVRAGMIDVGRMYIPLEYLEEMTIYMSWYKLNEAHIHINDYWGQSGYSAFRLESEVYPSIVATDGYYTKEEYKQYQKDMKNFGIDIITEIDTPYHAEAFREVPGVRMLANKAGYLDITTDEAFNANIDIIKKLFDEYLDGDDPIIQSDKFHIGTDEYDKKYGEQMRKWTDQLIKYVNAKGYESRVWASLGKNGFNGTTPVTNEATMNLWAPYWADVHETYDAGYDVINTYGGWLYIVPAANAGYPDRIDVKRLYEQFEVNNFKSGRNPSGEAIMPVAHPQTKGAEFALWNDMTSFRTGFSWFDIYDRIKDAVSILAEKTWYGEDEADQTYEQFRERIDALQHKVPNANPGRYVESKTDQLVSYDFKDASDIVADLSGNGYDGTIVNGQVNNGQVVFNGDGYLSLPMDSIGYPYTVFMKLNLNEITENTTLFAGKEGTFFADMNGKLGYSRDQYSFTFDYTLEANKDIDLVLACDNKNLTLYINGKKIGNGKLTNATIAGKTQQSSTFVLPVEKVFENASGTLSSMSIYNKAMSADEIADILGYKSENYALNRPVSVSGLEVNDGRFTAEMAVDGIVTKESRVSFAKDKDEQWLLVDLEETKIIDEVNIRYESAVDKYEIQVSEDGEEFTTVYTKDETTANNGPEVDEVVKFDAVEARYVKYVQKQRWHHSGNGKWYSGSIYEFEVYGPLETELKPSKDALIAKGPNSSGSLSANREIGPSETYLVDVEFDMVTTIAPDQTNTAVGLGNSGSNYTAYGQVPVIIRMYQGTFGAYNGNKGYVQSTVKFEQNAKYHIRVQVNLKSKTYSAYVTVPGGKEVVFAENFGYRSSAAAPSNIGKIYLFNNERPEASYWLDKIKLKDVADTDTSAVYDRISELEELLTSSINTEAKMTALQDAIDLVKAKADDYTVREENLAALEEAYETFMTKEEDKVRIGSFNIAAGKKPDVNKIREQLEKYDVDIAGIQEVDKNTGRNNYDMLEVFKGDVYGSIFFSKAIDYSGGEYGIGTVSKAPLNDGSTVMLDSDGNEQRVYQRNVVELNGHRVAFYNTHLSYENTELRHQQMNTLKAAMDSDPLPYRIVVGDFNADQYREEFAEIFGENYNIANGMNDIFFDTFNGVDATMNVNSVDNVIVSKNIDIEVVQMIDNRLSDHNMFFADITFKAESTVSKAALQIAVEMASAVTAEDLDKVVPAVVTEFNVALEEARAILVNDDATQEEVDASFARLSVAMHMLEFLKGDKTELQ</sequence>
<dbReference type="Pfam" id="PF03372">
    <property type="entry name" value="Exo_endo_phos"/>
    <property type="match status" value="1"/>
</dbReference>
<name>A0A1I0DP72_9FIRM</name>
<dbReference type="GO" id="GO:0005975">
    <property type="term" value="P:carbohydrate metabolic process"/>
    <property type="evidence" value="ECO:0007669"/>
    <property type="project" value="InterPro"/>
</dbReference>
<evidence type="ECO:0000259" key="6">
    <source>
        <dbReference type="PROSITE" id="PS50022"/>
    </source>
</evidence>
<feature type="non-terminal residue" evidence="7">
    <location>
        <position position="1642"/>
    </location>
</feature>
<evidence type="ECO:0000256" key="1">
    <source>
        <dbReference type="ARBA" id="ARBA00006285"/>
    </source>
</evidence>
<dbReference type="GO" id="GO:0030246">
    <property type="term" value="F:carbohydrate binding"/>
    <property type="evidence" value="ECO:0007669"/>
    <property type="project" value="UniProtKB-KW"/>
</dbReference>
<dbReference type="Gene3D" id="2.60.120.200">
    <property type="match status" value="1"/>
</dbReference>
<dbReference type="InterPro" id="IPR036691">
    <property type="entry name" value="Endo/exonu/phosph_ase_sf"/>
</dbReference>
<dbReference type="InterPro" id="IPR008979">
    <property type="entry name" value="Galactose-bd-like_sf"/>
</dbReference>
<dbReference type="Pfam" id="PF00754">
    <property type="entry name" value="F5_F8_type_C"/>
    <property type="match status" value="2"/>
</dbReference>
<feature type="signal peptide" evidence="5">
    <location>
        <begin position="1"/>
        <end position="27"/>
    </location>
</feature>
<keyword evidence="3" id="KW-0326">Glycosidase</keyword>
<evidence type="ECO:0000313" key="7">
    <source>
        <dbReference type="EMBL" id="SET34354.1"/>
    </source>
</evidence>
<dbReference type="InterPro" id="IPR017853">
    <property type="entry name" value="GH"/>
</dbReference>
<evidence type="ECO:0000313" key="8">
    <source>
        <dbReference type="Proteomes" id="UP000198558"/>
    </source>
</evidence>
<dbReference type="GO" id="GO:0004563">
    <property type="term" value="F:beta-N-acetylhexosaminidase activity"/>
    <property type="evidence" value="ECO:0007669"/>
    <property type="project" value="InterPro"/>
</dbReference>
<evidence type="ECO:0000256" key="5">
    <source>
        <dbReference type="SAM" id="SignalP"/>
    </source>
</evidence>
<dbReference type="PROSITE" id="PS50022">
    <property type="entry name" value="FA58C_3"/>
    <property type="match status" value="2"/>
</dbReference>
<feature type="domain" description="F5/8 type C" evidence="6">
    <location>
        <begin position="935"/>
        <end position="1089"/>
    </location>
</feature>
<dbReference type="SUPFAM" id="SSF49785">
    <property type="entry name" value="Galactose-binding domain-like"/>
    <property type="match status" value="2"/>
</dbReference>
<dbReference type="SUPFAM" id="SSF49899">
    <property type="entry name" value="Concanavalin A-like lectins/glucanases"/>
    <property type="match status" value="1"/>
</dbReference>
<organism evidence="7 8">
    <name type="scientific">Thomasclavelia cocleata</name>
    <dbReference type="NCBI Taxonomy" id="69824"/>
    <lineage>
        <taxon>Bacteria</taxon>
        <taxon>Bacillati</taxon>
        <taxon>Bacillota</taxon>
        <taxon>Erysipelotrichia</taxon>
        <taxon>Erysipelotrichales</taxon>
        <taxon>Coprobacillaceae</taxon>
        <taxon>Thomasclavelia</taxon>
    </lineage>
</organism>
<dbReference type="Pfam" id="PF02838">
    <property type="entry name" value="Glyco_hydro_20b"/>
    <property type="match status" value="1"/>
</dbReference>
<dbReference type="SUPFAM" id="SSF56219">
    <property type="entry name" value="DNase I-like"/>
    <property type="match status" value="1"/>
</dbReference>